<dbReference type="InterPro" id="IPR013087">
    <property type="entry name" value="Znf_C2H2_type"/>
</dbReference>
<dbReference type="AlphaFoldDB" id="A0A427AMF3"/>
<dbReference type="Proteomes" id="UP000287651">
    <property type="component" value="Unassembled WGS sequence"/>
</dbReference>
<evidence type="ECO:0000256" key="1">
    <source>
        <dbReference type="SAM" id="MobiDB-lite"/>
    </source>
</evidence>
<sequence length="298" mass="33082">MGCAASNEAVSVTPSVASAGILRDQRASSRKHRSGRSSRRGYCGTKEEEEDRIELEEHGKASEDSASLQNFRLGNLHSYIEGEQVAAGWPSWLSAVAGEAIQGWVPLKADSFEKLEKMELSELGEEAAASSQKPPQDPAASDGRAMARDEREEWLNLTLGGRSSSSSQPRPRPGHRMFSCNYCMRKFFSSQALGGHQNAHKRERCAARRSHTPQRMMMMMMMAASPLHAPFLHNVSVVRPHSMVHKQFREPEAANFAHTKATWSPFAVDEASRSSGTESFQMESRPPQQQKLDLSLRL</sequence>
<comment type="caution">
    <text evidence="2">The sequence shown here is derived from an EMBL/GenBank/DDBJ whole genome shotgun (WGS) entry which is preliminary data.</text>
</comment>
<proteinExistence type="predicted"/>
<dbReference type="PANTHER" id="PTHR47593:SF8">
    <property type="entry name" value="OS12G0581900 PROTEIN"/>
    <property type="match status" value="1"/>
</dbReference>
<feature type="region of interest" description="Disordered" evidence="1">
    <location>
        <begin position="123"/>
        <end position="147"/>
    </location>
</feature>
<feature type="region of interest" description="Disordered" evidence="1">
    <location>
        <begin position="274"/>
        <end position="298"/>
    </location>
</feature>
<dbReference type="PROSITE" id="PS50157">
    <property type="entry name" value="ZINC_FINGER_C2H2_2"/>
    <property type="match status" value="1"/>
</dbReference>
<dbReference type="InterPro" id="IPR053266">
    <property type="entry name" value="Zinc_finger_protein_7"/>
</dbReference>
<gene>
    <name evidence="2" type="ORF">B296_00012316</name>
</gene>
<evidence type="ECO:0000313" key="2">
    <source>
        <dbReference type="EMBL" id="RRT77342.1"/>
    </source>
</evidence>
<dbReference type="PANTHER" id="PTHR47593">
    <property type="entry name" value="ZINC FINGER PROTEIN 4-LIKE"/>
    <property type="match status" value="1"/>
</dbReference>
<feature type="compositionally biased region" description="Polar residues" evidence="1">
    <location>
        <begin position="274"/>
        <end position="292"/>
    </location>
</feature>
<name>A0A427AMF3_ENSVE</name>
<reference evidence="2 3" key="1">
    <citation type="journal article" date="2014" name="Agronomy (Basel)">
        <title>A Draft Genome Sequence for Ensete ventricosum, the Drought-Tolerant Tree Against Hunger.</title>
        <authorList>
            <person name="Harrison J."/>
            <person name="Moore K.A."/>
            <person name="Paszkiewicz K."/>
            <person name="Jones T."/>
            <person name="Grant M."/>
            <person name="Ambacheew D."/>
            <person name="Muzemil S."/>
            <person name="Studholme D.J."/>
        </authorList>
    </citation>
    <scope>NUCLEOTIDE SEQUENCE [LARGE SCALE GENOMIC DNA]</scope>
</reference>
<feature type="region of interest" description="Disordered" evidence="1">
    <location>
        <begin position="21"/>
        <end position="64"/>
    </location>
</feature>
<organism evidence="2 3">
    <name type="scientific">Ensete ventricosum</name>
    <name type="common">Abyssinian banana</name>
    <name type="synonym">Musa ensete</name>
    <dbReference type="NCBI Taxonomy" id="4639"/>
    <lineage>
        <taxon>Eukaryota</taxon>
        <taxon>Viridiplantae</taxon>
        <taxon>Streptophyta</taxon>
        <taxon>Embryophyta</taxon>
        <taxon>Tracheophyta</taxon>
        <taxon>Spermatophyta</taxon>
        <taxon>Magnoliopsida</taxon>
        <taxon>Liliopsida</taxon>
        <taxon>Zingiberales</taxon>
        <taxon>Musaceae</taxon>
        <taxon>Ensete</taxon>
    </lineage>
</organism>
<dbReference type="InterPro" id="IPR036236">
    <property type="entry name" value="Znf_C2H2_sf"/>
</dbReference>
<dbReference type="PROSITE" id="PS00028">
    <property type="entry name" value="ZINC_FINGER_C2H2_1"/>
    <property type="match status" value="1"/>
</dbReference>
<dbReference type="Gene3D" id="3.30.160.60">
    <property type="entry name" value="Classic Zinc Finger"/>
    <property type="match status" value="1"/>
</dbReference>
<dbReference type="EMBL" id="AMZH03001956">
    <property type="protein sequence ID" value="RRT77342.1"/>
    <property type="molecule type" value="Genomic_DNA"/>
</dbReference>
<feature type="compositionally biased region" description="Basic residues" evidence="1">
    <location>
        <begin position="28"/>
        <end position="39"/>
    </location>
</feature>
<accession>A0A427AMF3</accession>
<protein>
    <submittedName>
        <fullName evidence="2">Uncharacterized protein</fullName>
    </submittedName>
</protein>
<evidence type="ECO:0000313" key="3">
    <source>
        <dbReference type="Proteomes" id="UP000287651"/>
    </source>
</evidence>
<dbReference type="SUPFAM" id="SSF57667">
    <property type="entry name" value="beta-beta-alpha zinc fingers"/>
    <property type="match status" value="1"/>
</dbReference>